<dbReference type="Proteomes" id="UP001392437">
    <property type="component" value="Unassembled WGS sequence"/>
</dbReference>
<dbReference type="AlphaFoldDB" id="A0AAW0QNI3"/>
<comment type="caution">
    <text evidence="1">The sequence shown here is derived from an EMBL/GenBank/DDBJ whole genome shotgun (WGS) entry which is preliminary data.</text>
</comment>
<keyword evidence="2" id="KW-1185">Reference proteome</keyword>
<organism evidence="1 2">
    <name type="scientific">Apiospora kogelbergensis</name>
    <dbReference type="NCBI Taxonomy" id="1337665"/>
    <lineage>
        <taxon>Eukaryota</taxon>
        <taxon>Fungi</taxon>
        <taxon>Dikarya</taxon>
        <taxon>Ascomycota</taxon>
        <taxon>Pezizomycotina</taxon>
        <taxon>Sordariomycetes</taxon>
        <taxon>Xylariomycetidae</taxon>
        <taxon>Amphisphaeriales</taxon>
        <taxon>Apiosporaceae</taxon>
        <taxon>Apiospora</taxon>
    </lineage>
</organism>
<dbReference type="EMBL" id="JAQQWP010000007">
    <property type="protein sequence ID" value="KAK8109558.1"/>
    <property type="molecule type" value="Genomic_DNA"/>
</dbReference>
<accession>A0AAW0QNI3</accession>
<gene>
    <name evidence="1" type="ORF">PG999_007695</name>
</gene>
<evidence type="ECO:0000313" key="2">
    <source>
        <dbReference type="Proteomes" id="UP001392437"/>
    </source>
</evidence>
<proteinExistence type="predicted"/>
<reference evidence="1 2" key="1">
    <citation type="submission" date="2023-01" db="EMBL/GenBank/DDBJ databases">
        <title>Analysis of 21 Apiospora genomes using comparative genomics revels a genus with tremendous synthesis potential of carbohydrate active enzymes and secondary metabolites.</title>
        <authorList>
            <person name="Sorensen T."/>
        </authorList>
    </citation>
    <scope>NUCLEOTIDE SEQUENCE [LARGE SCALE GENOMIC DNA]</scope>
    <source>
        <strain evidence="1 2">CBS 117206</strain>
    </source>
</reference>
<protein>
    <submittedName>
        <fullName evidence="1">Uncharacterized protein</fullName>
    </submittedName>
</protein>
<name>A0AAW0QNI3_9PEZI</name>
<sequence length="192" mass="21874">MQQAARQDLALIDSILPLATKIADLKIKSEVLDSFFAEKLAQHRQVQNADMLKYIDEHQAAHSKDFTLEQATGLKKALSTPEAIQQFHHLAWDPEWSNDAYNLTAERYILNKFVNNQQYRYWVFNQAWGAMQQCFSPITYCNSAIRGLYAMGRRALTMSDDQLVNIGGEDSGELLCRRNRPGSMGGFGKRLL</sequence>
<evidence type="ECO:0000313" key="1">
    <source>
        <dbReference type="EMBL" id="KAK8109558.1"/>
    </source>
</evidence>